<dbReference type="InterPro" id="IPR023299">
    <property type="entry name" value="ATPase_P-typ_cyto_dom_N"/>
</dbReference>
<dbReference type="OrthoDB" id="9814270at2"/>
<dbReference type="GO" id="GO:0015662">
    <property type="term" value="F:P-type ion transporter activity"/>
    <property type="evidence" value="ECO:0007669"/>
    <property type="project" value="UniProtKB-ARBA"/>
</dbReference>
<protein>
    <submittedName>
        <fullName evidence="10">Cation-transporting P-type ATPase</fullName>
    </submittedName>
</protein>
<dbReference type="PROSITE" id="PS00154">
    <property type="entry name" value="ATPASE_E1_E2"/>
    <property type="match status" value="1"/>
</dbReference>
<dbReference type="Proteomes" id="UP000317199">
    <property type="component" value="Chromosome"/>
</dbReference>
<dbReference type="AlphaFoldDB" id="A0A514BRP2"/>
<dbReference type="InterPro" id="IPR059000">
    <property type="entry name" value="ATPase_P-type_domA"/>
</dbReference>
<feature type="domain" description="Cation-transporting P-type ATPase N-terminal" evidence="9">
    <location>
        <begin position="1"/>
        <end position="73"/>
    </location>
</feature>
<dbReference type="GO" id="GO:0016020">
    <property type="term" value="C:membrane"/>
    <property type="evidence" value="ECO:0007669"/>
    <property type="project" value="UniProtKB-SubCell"/>
</dbReference>
<keyword evidence="2 8" id="KW-0812">Transmembrane</keyword>
<gene>
    <name evidence="10" type="ORF">FKV23_08005</name>
</gene>
<dbReference type="Pfam" id="PF00122">
    <property type="entry name" value="E1-E2_ATPase"/>
    <property type="match status" value="1"/>
</dbReference>
<keyword evidence="4" id="KW-0067">ATP-binding</keyword>
<keyword evidence="6 8" id="KW-1133">Transmembrane helix</keyword>
<feature type="transmembrane region" description="Helical" evidence="8">
    <location>
        <begin position="630"/>
        <end position="650"/>
    </location>
</feature>
<dbReference type="Gene3D" id="3.40.50.1000">
    <property type="entry name" value="HAD superfamily/HAD-like"/>
    <property type="match status" value="2"/>
</dbReference>
<dbReference type="SUPFAM" id="SSF81665">
    <property type="entry name" value="Calcium ATPase, transmembrane domain M"/>
    <property type="match status" value="1"/>
</dbReference>
<dbReference type="InterPro" id="IPR023214">
    <property type="entry name" value="HAD_sf"/>
</dbReference>
<dbReference type="PANTHER" id="PTHR42861">
    <property type="entry name" value="CALCIUM-TRANSPORTING ATPASE"/>
    <property type="match status" value="1"/>
</dbReference>
<accession>A0A514BRP2</accession>
<dbReference type="Gene3D" id="3.40.1110.10">
    <property type="entry name" value="Calcium-transporting ATPase, cytoplasmic domain N"/>
    <property type="match status" value="1"/>
</dbReference>
<keyword evidence="3" id="KW-0547">Nucleotide-binding</keyword>
<dbReference type="GO" id="GO:0005524">
    <property type="term" value="F:ATP binding"/>
    <property type="evidence" value="ECO:0007669"/>
    <property type="project" value="UniProtKB-KW"/>
</dbReference>
<dbReference type="InterPro" id="IPR004014">
    <property type="entry name" value="ATPase_P-typ_cation-transptr_N"/>
</dbReference>
<dbReference type="Gene3D" id="1.20.1110.10">
    <property type="entry name" value="Calcium-transporting ATPase, transmembrane domain"/>
    <property type="match status" value="2"/>
</dbReference>
<dbReference type="InterPro" id="IPR018303">
    <property type="entry name" value="ATPase_P-typ_P_site"/>
</dbReference>
<keyword evidence="5" id="KW-1278">Translocase</keyword>
<dbReference type="InterPro" id="IPR006068">
    <property type="entry name" value="ATPase_P-typ_cation-transptr_C"/>
</dbReference>
<dbReference type="GO" id="GO:0016887">
    <property type="term" value="F:ATP hydrolysis activity"/>
    <property type="evidence" value="ECO:0007669"/>
    <property type="project" value="InterPro"/>
</dbReference>
<evidence type="ECO:0000256" key="1">
    <source>
        <dbReference type="ARBA" id="ARBA00004141"/>
    </source>
</evidence>
<comment type="subcellular location">
    <subcellularLocation>
        <location evidence="1">Membrane</location>
        <topology evidence="1">Multi-pass membrane protein</topology>
    </subcellularLocation>
</comment>
<dbReference type="PRINTS" id="PR00119">
    <property type="entry name" value="CATATPASE"/>
</dbReference>
<feature type="transmembrane region" description="Helical" evidence="8">
    <location>
        <begin position="233"/>
        <end position="254"/>
    </location>
</feature>
<dbReference type="InterPro" id="IPR008250">
    <property type="entry name" value="ATPase_P-typ_transduc_dom_A_sf"/>
</dbReference>
<dbReference type="SUPFAM" id="SSF81653">
    <property type="entry name" value="Calcium ATPase, transduction domain A"/>
    <property type="match status" value="1"/>
</dbReference>
<dbReference type="Gene3D" id="2.70.150.10">
    <property type="entry name" value="Calcium-transporting ATPase, cytoplasmic transduction domain A"/>
    <property type="match status" value="1"/>
</dbReference>
<dbReference type="InterPro" id="IPR023298">
    <property type="entry name" value="ATPase_P-typ_TM_dom_sf"/>
</dbReference>
<organism evidence="10 11">
    <name type="scientific">Marilutibacter alkalisoli</name>
    <dbReference type="NCBI Taxonomy" id="2591633"/>
    <lineage>
        <taxon>Bacteria</taxon>
        <taxon>Pseudomonadati</taxon>
        <taxon>Pseudomonadota</taxon>
        <taxon>Gammaproteobacteria</taxon>
        <taxon>Lysobacterales</taxon>
        <taxon>Lysobacteraceae</taxon>
        <taxon>Marilutibacter</taxon>
    </lineage>
</organism>
<keyword evidence="11" id="KW-1185">Reference proteome</keyword>
<proteinExistence type="predicted"/>
<dbReference type="Pfam" id="PF00689">
    <property type="entry name" value="Cation_ATPase_C"/>
    <property type="match status" value="1"/>
</dbReference>
<evidence type="ECO:0000259" key="9">
    <source>
        <dbReference type="SMART" id="SM00831"/>
    </source>
</evidence>
<feature type="transmembrane region" description="Helical" evidence="8">
    <location>
        <begin position="266"/>
        <end position="295"/>
    </location>
</feature>
<dbReference type="InterPro" id="IPR036412">
    <property type="entry name" value="HAD-like_sf"/>
</dbReference>
<dbReference type="SUPFAM" id="SSF56784">
    <property type="entry name" value="HAD-like"/>
    <property type="match status" value="1"/>
</dbReference>
<evidence type="ECO:0000256" key="2">
    <source>
        <dbReference type="ARBA" id="ARBA00022692"/>
    </source>
</evidence>
<dbReference type="InterPro" id="IPR001757">
    <property type="entry name" value="P_typ_ATPase"/>
</dbReference>
<reference evidence="10 11" key="1">
    <citation type="submission" date="2019-06" db="EMBL/GenBank/DDBJ databases">
        <title>Lysobacter alkalisoli sp. nov. isolated from saline-alkali soil.</title>
        <authorList>
            <person name="Sun J.-Q."/>
            <person name="Xu L."/>
        </authorList>
    </citation>
    <scope>NUCLEOTIDE SEQUENCE [LARGE SCALE GENOMIC DNA]</scope>
    <source>
        <strain evidence="10 11">SJ-36</strain>
    </source>
</reference>
<dbReference type="SMART" id="SM00831">
    <property type="entry name" value="Cation_ATPase_N"/>
    <property type="match status" value="1"/>
</dbReference>
<evidence type="ECO:0000256" key="3">
    <source>
        <dbReference type="ARBA" id="ARBA00022741"/>
    </source>
</evidence>
<feature type="transmembrane region" description="Helical" evidence="8">
    <location>
        <begin position="736"/>
        <end position="755"/>
    </location>
</feature>
<evidence type="ECO:0000256" key="5">
    <source>
        <dbReference type="ARBA" id="ARBA00022967"/>
    </source>
</evidence>
<evidence type="ECO:0000256" key="8">
    <source>
        <dbReference type="SAM" id="Phobius"/>
    </source>
</evidence>
<dbReference type="SFLD" id="SFLDF00027">
    <property type="entry name" value="p-type_atpase"/>
    <property type="match status" value="1"/>
</dbReference>
<name>A0A514BRP2_9GAMM</name>
<feature type="transmembrane region" description="Helical" evidence="8">
    <location>
        <begin position="656"/>
        <end position="676"/>
    </location>
</feature>
<feature type="transmembrane region" description="Helical" evidence="8">
    <location>
        <begin position="77"/>
        <end position="94"/>
    </location>
</feature>
<dbReference type="SFLD" id="SFLDS00003">
    <property type="entry name" value="Haloacid_Dehalogenase"/>
    <property type="match status" value="1"/>
</dbReference>
<evidence type="ECO:0000256" key="7">
    <source>
        <dbReference type="ARBA" id="ARBA00023136"/>
    </source>
</evidence>
<evidence type="ECO:0000313" key="10">
    <source>
        <dbReference type="EMBL" id="QDH70047.1"/>
    </source>
</evidence>
<feature type="transmembrane region" description="Helical" evidence="8">
    <location>
        <begin position="696"/>
        <end position="724"/>
    </location>
</feature>
<dbReference type="NCBIfam" id="TIGR01494">
    <property type="entry name" value="ATPase_P-type"/>
    <property type="match status" value="2"/>
</dbReference>
<evidence type="ECO:0000313" key="11">
    <source>
        <dbReference type="Proteomes" id="UP000317199"/>
    </source>
</evidence>
<dbReference type="RefSeq" id="WP_141623384.1">
    <property type="nucleotide sequence ID" value="NZ_CP041242.1"/>
</dbReference>
<dbReference type="InterPro" id="IPR044492">
    <property type="entry name" value="P_typ_ATPase_HD_dom"/>
</dbReference>
<dbReference type="SFLD" id="SFLDG00002">
    <property type="entry name" value="C1.7:_P-type_atpase_like"/>
    <property type="match status" value="1"/>
</dbReference>
<feature type="transmembrane region" description="Helical" evidence="8">
    <location>
        <begin position="762"/>
        <end position="781"/>
    </location>
</feature>
<dbReference type="Pfam" id="PF00702">
    <property type="entry name" value="Hydrolase"/>
    <property type="match status" value="1"/>
</dbReference>
<sequence>MRHPLTPDRQDLLRATPEGLSGAQAVERLQRFGANDILGEVVSGWRDSVRDTVRDPMIWFLIAAAILFAVLGDGLEAAVLGLALLPIAGMDLYLHRRTRASREGLAGRLTTHARVVRDGEVCQVASTSLVPGDLVVLDEGQPLPADGVIVRAEALQLDESALTGESLPACKHAIDLADRHGAVAHAHWGAAGTRVLAGQGRMLVMNTGADTLYGELVRSARAGARERTPLQRAVASLVTVLLVAAVVLCLGLAATRYAQGHGLLDALLSAVTLAVAALPEEFPVALAFFLAVGVYRLARRQALVRRAVVVEDIGRVTCICTDKTGTLTEGNLQLRHVEPDTSVSAAELMATAALASRHGSSDPMDLEILEKTKPPPREFIATFPFTEDRRRETAIVRDGSGAPNAVVKGAPETVLDICAMRAADRERWLDRARELAGTGHKVIACARRRLDAWNGVEPDRDFEMLGLLAFEDPLRAGVADAVAEARDAGIQVIMVTGDHPGAAAAIAAEVGLGEGRPRVIEGDGLDTWLASPPVQGAGVPFDVVARCLPLQKLALVTALRRSGEVVAVTGDGVNDVPALKGADIGIAMGERGTRPAREAASIVLLDDNFRTVVAAIAEGRQVFANLRLCFAYLLLVHIPLVLTAALLPFAGYPLPYLPTHIVWLELVIHPTAMLVFQQAAGGGRLRRQPPQPRVRFFSAAAWSVIAATGALTTVMAGAGFVMSLGSDADAVAARSLALPMLLAVSAGAALGLGGLRHRPGWISLALTTASAVVLMEVPMLAGPLHLTSPGASGYALATLVTTVVGAICLGLRRHFGASEAGGAGEATRD</sequence>
<dbReference type="EMBL" id="CP041242">
    <property type="protein sequence ID" value="QDH70047.1"/>
    <property type="molecule type" value="Genomic_DNA"/>
</dbReference>
<evidence type="ECO:0000256" key="6">
    <source>
        <dbReference type="ARBA" id="ARBA00022989"/>
    </source>
</evidence>
<feature type="transmembrane region" description="Helical" evidence="8">
    <location>
        <begin position="793"/>
        <end position="811"/>
    </location>
</feature>
<keyword evidence="7 8" id="KW-0472">Membrane</keyword>
<dbReference type="Pfam" id="PF00690">
    <property type="entry name" value="Cation_ATPase_N"/>
    <property type="match status" value="1"/>
</dbReference>
<evidence type="ECO:0000256" key="4">
    <source>
        <dbReference type="ARBA" id="ARBA00022840"/>
    </source>
</evidence>
<dbReference type="KEGG" id="lyj:FKV23_08005"/>